<accession>A0A3P7ZDH5</accession>
<dbReference type="Proteomes" id="UP000050761">
    <property type="component" value="Unassembled WGS sequence"/>
</dbReference>
<dbReference type="PANTHER" id="PTHR22996">
    <property type="entry name" value="MAHOGUNIN"/>
    <property type="match status" value="1"/>
</dbReference>
<dbReference type="OrthoDB" id="10014838at2759"/>
<dbReference type="InterPro" id="IPR045194">
    <property type="entry name" value="MGRN1/RNF157-like"/>
</dbReference>
<dbReference type="GO" id="GO:0008270">
    <property type="term" value="F:zinc ion binding"/>
    <property type="evidence" value="ECO:0007669"/>
    <property type="project" value="UniProtKB-KW"/>
</dbReference>
<reference evidence="3" key="2">
    <citation type="submission" date="2019-09" db="UniProtKB">
        <authorList>
            <consortium name="WormBaseParasite"/>
        </authorList>
    </citation>
    <scope>IDENTIFICATION</scope>
</reference>
<evidence type="ECO:0000313" key="3">
    <source>
        <dbReference type="WBParaSite" id="HPBE_0001411001-mRNA-1"/>
    </source>
</evidence>
<dbReference type="WBParaSite" id="HPBE_0001411001-mRNA-1">
    <property type="protein sequence ID" value="HPBE_0001411001-mRNA-1"/>
    <property type="gene ID" value="HPBE_0001411001"/>
</dbReference>
<evidence type="ECO:0000313" key="1">
    <source>
        <dbReference type="EMBL" id="VDO98521.1"/>
    </source>
</evidence>
<dbReference type="GO" id="GO:0016567">
    <property type="term" value="P:protein ubiquitination"/>
    <property type="evidence" value="ECO:0007669"/>
    <property type="project" value="TreeGrafter"/>
</dbReference>
<accession>A0A183FZE3</accession>
<dbReference type="GO" id="GO:0005737">
    <property type="term" value="C:cytoplasm"/>
    <property type="evidence" value="ECO:0007669"/>
    <property type="project" value="TreeGrafter"/>
</dbReference>
<organism evidence="2 3">
    <name type="scientific">Heligmosomoides polygyrus</name>
    <name type="common">Parasitic roundworm</name>
    <dbReference type="NCBI Taxonomy" id="6339"/>
    <lineage>
        <taxon>Eukaryota</taxon>
        <taxon>Metazoa</taxon>
        <taxon>Ecdysozoa</taxon>
        <taxon>Nematoda</taxon>
        <taxon>Chromadorea</taxon>
        <taxon>Rhabditida</taxon>
        <taxon>Rhabditina</taxon>
        <taxon>Rhabditomorpha</taxon>
        <taxon>Strongyloidea</taxon>
        <taxon>Heligmosomidae</taxon>
        <taxon>Heligmosomoides</taxon>
    </lineage>
</organism>
<evidence type="ECO:0000313" key="2">
    <source>
        <dbReference type="Proteomes" id="UP000050761"/>
    </source>
</evidence>
<protein>
    <submittedName>
        <fullName evidence="3">RING-type E3 ubiquitin transferase</fullName>
    </submittedName>
</protein>
<gene>
    <name evidence="1" type="ORF">HPBE_LOCUS14108</name>
</gene>
<dbReference type="GO" id="GO:0061630">
    <property type="term" value="F:ubiquitin protein ligase activity"/>
    <property type="evidence" value="ECO:0007669"/>
    <property type="project" value="UniProtKB-EC"/>
</dbReference>
<dbReference type="AlphaFoldDB" id="A0A183FZE3"/>
<reference evidence="1 2" key="1">
    <citation type="submission" date="2018-11" db="EMBL/GenBank/DDBJ databases">
        <authorList>
            <consortium name="Pathogen Informatics"/>
        </authorList>
    </citation>
    <scope>NUCLEOTIDE SEQUENCE [LARGE SCALE GENOMIC DNA]</scope>
</reference>
<proteinExistence type="predicted"/>
<dbReference type="PANTHER" id="PTHR22996:SF0">
    <property type="entry name" value="RE60872P-RELATED"/>
    <property type="match status" value="1"/>
</dbReference>
<keyword evidence="2" id="KW-1185">Reference proteome</keyword>
<name>A0A183FZE3_HELPZ</name>
<dbReference type="EMBL" id="UZAH01028212">
    <property type="protein sequence ID" value="VDO98521.1"/>
    <property type="molecule type" value="Genomic_DNA"/>
</dbReference>
<sequence length="246" mass="27689">MGQIASRFSGLFIRPTANLRAADDEDPEQQLTFANAAGSYFGSHFLMCGGRFDLAKPEAFLFGENSDLDLLGSRSFPYASPLGSDEVHPLHLLINIRKESVKFVNDPILYRLEFVLDADCPCFVQIHFNARELYQDGEIQFAYRNKRVSCSDRFHFDTGSEQIFNNFTFDPSKWDLADLTYSGGLYFPVVVVIQTDGIDRAQMQSTMCTVTSDSSHALILKPLRQKIACDVLTLIKCRPFGPWSVS</sequence>